<feature type="compositionally biased region" description="Polar residues" evidence="5">
    <location>
        <begin position="1"/>
        <end position="11"/>
    </location>
</feature>
<name>A0A3P5WMC1_9BACL</name>
<evidence type="ECO:0000256" key="3">
    <source>
        <dbReference type="ARBA" id="ARBA00022737"/>
    </source>
</evidence>
<evidence type="ECO:0000256" key="4">
    <source>
        <dbReference type="ARBA" id="ARBA00022969"/>
    </source>
</evidence>
<dbReference type="OrthoDB" id="2740103at2"/>
<evidence type="ECO:0000256" key="5">
    <source>
        <dbReference type="SAM" id="MobiDB-lite"/>
    </source>
</evidence>
<dbReference type="GO" id="GO:0030435">
    <property type="term" value="P:sporulation resulting in formation of a cellular spore"/>
    <property type="evidence" value="ECO:0007669"/>
    <property type="project" value="UniProtKB-KW"/>
</dbReference>
<dbReference type="RefSeq" id="WP_124069279.1">
    <property type="nucleotide sequence ID" value="NZ_CBCRXF010000009.1"/>
</dbReference>
<gene>
    <name evidence="6" type="ORF">FILTAD_00853</name>
</gene>
<dbReference type="AlphaFoldDB" id="A0A3P5WMC1"/>
<comment type="similarity">
    <text evidence="1">Belongs to the gamma-type SASP family.</text>
</comment>
<evidence type="ECO:0000313" key="6">
    <source>
        <dbReference type="EMBL" id="VDC22705.1"/>
    </source>
</evidence>
<feature type="compositionally biased region" description="Polar residues" evidence="5">
    <location>
        <begin position="47"/>
        <end position="72"/>
    </location>
</feature>
<reference evidence="6 7" key="1">
    <citation type="submission" date="2018-11" db="EMBL/GenBank/DDBJ databases">
        <authorList>
            <person name="Criscuolo A."/>
        </authorList>
    </citation>
    <scope>NUCLEOTIDE SEQUENCE [LARGE SCALE GENOMIC DNA]</scope>
    <source>
        <strain evidence="6">ATB-66</strain>
    </source>
</reference>
<dbReference type="NCBIfam" id="TIGR01442">
    <property type="entry name" value="SASP_gamma"/>
    <property type="match status" value="1"/>
</dbReference>
<evidence type="ECO:0000256" key="1">
    <source>
        <dbReference type="ARBA" id="ARBA00006710"/>
    </source>
</evidence>
<evidence type="ECO:0000256" key="2">
    <source>
        <dbReference type="ARBA" id="ARBA00014721"/>
    </source>
</evidence>
<feature type="region of interest" description="Disordered" evidence="5">
    <location>
        <begin position="1"/>
        <end position="72"/>
    </location>
</feature>
<feature type="compositionally biased region" description="Low complexity" evidence="5">
    <location>
        <begin position="12"/>
        <end position="31"/>
    </location>
</feature>
<organism evidence="6 7">
    <name type="scientific">Filibacter tadaridae</name>
    <dbReference type="NCBI Taxonomy" id="2483811"/>
    <lineage>
        <taxon>Bacteria</taxon>
        <taxon>Bacillati</taxon>
        <taxon>Bacillota</taxon>
        <taxon>Bacilli</taxon>
        <taxon>Bacillales</taxon>
        <taxon>Caryophanaceae</taxon>
        <taxon>Filibacter</taxon>
    </lineage>
</organism>
<accession>A0A3P5WMC1</accession>
<keyword evidence="7" id="KW-1185">Reference proteome</keyword>
<dbReference type="InterPro" id="IPR006341">
    <property type="entry name" value="Spore_gamma"/>
</dbReference>
<evidence type="ECO:0000313" key="7">
    <source>
        <dbReference type="Proteomes" id="UP000270468"/>
    </source>
</evidence>
<keyword evidence="4" id="KW-0749">Sporulation</keyword>
<dbReference type="Proteomes" id="UP000270468">
    <property type="component" value="Unassembled WGS sequence"/>
</dbReference>
<dbReference type="EMBL" id="UXAV01000023">
    <property type="protein sequence ID" value="VDC22705.1"/>
    <property type="molecule type" value="Genomic_DNA"/>
</dbReference>
<protein>
    <recommendedName>
        <fullName evidence="2">Small, acid-soluble spore protein gamma-type</fullName>
    </recommendedName>
</protein>
<sequence length="72" mass="8084">MTNNNPNQTDANQVRKQNQRSQQQSAQNTNNMSEEIGSITDVEQVRKQNQQSEANMKNASGARSNQFENGSK</sequence>
<proteinExistence type="inferred from homology"/>
<keyword evidence="3" id="KW-0677">Repeat</keyword>